<sequence length="131" mass="14881">MGETRIGMSKGPRIVQSYDCGRVHDRACSEERQIDKWKGKKDFKVLHLDDYDYVLDLNFLKKVNALLVPFEDCISILDTRQQQCVMSVIQDLRGGTKVLSAIQLAEDIHCGKNIDSVDLKATKTPLEKLEV</sequence>
<proteinExistence type="predicted"/>
<name>A0ABR0NYG9_GOSAR</name>
<evidence type="ECO:0000313" key="2">
    <source>
        <dbReference type="Proteomes" id="UP001358586"/>
    </source>
</evidence>
<dbReference type="EMBL" id="JARKNE010000008">
    <property type="protein sequence ID" value="KAK5811382.1"/>
    <property type="molecule type" value="Genomic_DNA"/>
</dbReference>
<gene>
    <name evidence="1" type="ORF">PVK06_026712</name>
</gene>
<evidence type="ECO:0000313" key="1">
    <source>
        <dbReference type="EMBL" id="KAK5811382.1"/>
    </source>
</evidence>
<reference evidence="1 2" key="1">
    <citation type="submission" date="2023-03" db="EMBL/GenBank/DDBJ databases">
        <title>WGS of Gossypium arboreum.</title>
        <authorList>
            <person name="Yu D."/>
        </authorList>
    </citation>
    <scope>NUCLEOTIDE SEQUENCE [LARGE SCALE GENOMIC DNA]</scope>
    <source>
        <tissue evidence="1">Leaf</tissue>
    </source>
</reference>
<keyword evidence="2" id="KW-1185">Reference proteome</keyword>
<dbReference type="Proteomes" id="UP001358586">
    <property type="component" value="Chromosome 8"/>
</dbReference>
<organism evidence="1 2">
    <name type="scientific">Gossypium arboreum</name>
    <name type="common">Tree cotton</name>
    <name type="synonym">Gossypium nanking</name>
    <dbReference type="NCBI Taxonomy" id="29729"/>
    <lineage>
        <taxon>Eukaryota</taxon>
        <taxon>Viridiplantae</taxon>
        <taxon>Streptophyta</taxon>
        <taxon>Embryophyta</taxon>
        <taxon>Tracheophyta</taxon>
        <taxon>Spermatophyta</taxon>
        <taxon>Magnoliopsida</taxon>
        <taxon>eudicotyledons</taxon>
        <taxon>Gunneridae</taxon>
        <taxon>Pentapetalae</taxon>
        <taxon>rosids</taxon>
        <taxon>malvids</taxon>
        <taxon>Malvales</taxon>
        <taxon>Malvaceae</taxon>
        <taxon>Malvoideae</taxon>
        <taxon>Gossypium</taxon>
    </lineage>
</organism>
<comment type="caution">
    <text evidence="1">The sequence shown here is derived from an EMBL/GenBank/DDBJ whole genome shotgun (WGS) entry which is preliminary data.</text>
</comment>
<protein>
    <submittedName>
        <fullName evidence="1">Uncharacterized protein</fullName>
    </submittedName>
</protein>
<accession>A0ABR0NYG9</accession>